<protein>
    <submittedName>
        <fullName evidence="1">Uncharacterized protein</fullName>
    </submittedName>
</protein>
<dbReference type="AlphaFoldDB" id="A0AB73H1V9"/>
<evidence type="ECO:0000313" key="1">
    <source>
        <dbReference type="EMBL" id="MBB5672322.1"/>
    </source>
</evidence>
<dbReference type="Proteomes" id="UP000528595">
    <property type="component" value="Unassembled WGS sequence"/>
</dbReference>
<dbReference type="EMBL" id="JACIIQ010000022">
    <property type="protein sequence ID" value="MBB5672322.1"/>
    <property type="molecule type" value="Genomic_DNA"/>
</dbReference>
<sequence>MKEDLKGLPLLASVDRVLEAARTMQGISQPSPPDLLEALAELSKERERLTFLQNQGYSSPDELQRMNWRLVKGSHMQTASALRSATNAAREPYWLDPAIQIADSRSKHRSEQPNSLGDLVVFSEAQMAEGDGCGFWSNVDGWSQLENATRFTAGDRDRLYMPDSLQQDAQIVTLFDAEAKLEAYEEAVDGLEVARPC</sequence>
<accession>A0AB73H1V9</accession>
<dbReference type="RefSeq" id="WP_184578655.1">
    <property type="nucleotide sequence ID" value="NZ_JACIIQ010000022.1"/>
</dbReference>
<organism evidence="1">
    <name type="scientific">Xanthomonas arboricola</name>
    <dbReference type="NCBI Taxonomy" id="56448"/>
    <lineage>
        <taxon>Bacteria</taxon>
        <taxon>Pseudomonadati</taxon>
        <taxon>Pseudomonadota</taxon>
        <taxon>Gammaproteobacteria</taxon>
        <taxon>Lysobacterales</taxon>
        <taxon>Lysobacteraceae</taxon>
        <taxon>Xanthomonas</taxon>
    </lineage>
</organism>
<gene>
    <name evidence="1" type="ORF">FHR65_003920</name>
</gene>
<proteinExistence type="predicted"/>
<name>A0AB73H1V9_9XANT</name>
<comment type="caution">
    <text evidence="1">The sequence shown here is derived from an EMBL/GenBank/DDBJ whole genome shotgun (WGS) entry which is preliminary data.</text>
</comment>
<reference evidence="1" key="1">
    <citation type="submission" date="2020-08" db="EMBL/GenBank/DDBJ databases">
        <title>Studying the diversity of plant-associated saprophytic bacteria and their role in host health and plant-pathogen interactions.</title>
        <authorList>
            <person name="Potnis N."/>
        </authorList>
    </citation>
    <scope>NUCLEOTIDE SEQUENCE</scope>
    <source>
        <strain evidence="1">F21</strain>
    </source>
</reference>